<keyword evidence="1" id="KW-0732">Signal</keyword>
<evidence type="ECO:0000313" key="3">
    <source>
        <dbReference type="Proteomes" id="UP000317648"/>
    </source>
</evidence>
<evidence type="ECO:0000256" key="1">
    <source>
        <dbReference type="SAM" id="SignalP"/>
    </source>
</evidence>
<dbReference type="Proteomes" id="UP000317648">
    <property type="component" value="Chromosome"/>
</dbReference>
<keyword evidence="3" id="KW-1185">Reference proteome</keyword>
<organism evidence="2 3">
    <name type="scientific">Lignipirellula cremea</name>
    <dbReference type="NCBI Taxonomy" id="2528010"/>
    <lineage>
        <taxon>Bacteria</taxon>
        <taxon>Pseudomonadati</taxon>
        <taxon>Planctomycetota</taxon>
        <taxon>Planctomycetia</taxon>
        <taxon>Pirellulales</taxon>
        <taxon>Pirellulaceae</taxon>
        <taxon>Lignipirellula</taxon>
    </lineage>
</organism>
<feature type="signal peptide" evidence="1">
    <location>
        <begin position="1"/>
        <end position="33"/>
    </location>
</feature>
<gene>
    <name evidence="2" type="ORF">Pla8534_46460</name>
</gene>
<dbReference type="InterPro" id="IPR011447">
    <property type="entry name" value="DUF1552"/>
</dbReference>
<accession>A0A518DYB9</accession>
<dbReference type="RefSeq" id="WP_145055468.1">
    <property type="nucleotide sequence ID" value="NZ_CP036433.1"/>
</dbReference>
<dbReference type="KEGG" id="lcre:Pla8534_46460"/>
<name>A0A518DYB9_9BACT</name>
<dbReference type="Pfam" id="PF07586">
    <property type="entry name" value="HXXSHH"/>
    <property type="match status" value="1"/>
</dbReference>
<evidence type="ECO:0000313" key="2">
    <source>
        <dbReference type="EMBL" id="QDU96824.1"/>
    </source>
</evidence>
<sequence length="489" mass="53051" precursor="true">MMKPLNRRTLLQGLGATFALPFLDAMTPLSAVAARSPEAAPIRSVFVGMGGGMWTGENGFFPYREGTNAERALNWGKGGVLPGGCLADTGRNYSLVGTTLEPLTQMREHFQILSGLHHRNDEIPNTVVNAHGQDLGTLLTAANISSTPGVALKNAVSVDQLLAAELGRATRVASLALTAGNSSYNTREATGLGYMGFLSYDVDGYAVPTEGDPGAVFDRLFTEGTPQQQAERERLYRQNRSILDSVGEELRSLERSVAPQDRRKLDEYFSTVREVEQRIVRTRQWRETPLVLPPGVSRPGKVARNNDGSDRIEQMRLMIDVLVLALQTDVTRIATLRLGDYSGKFSFLGFPEDPHGVYAHNGGEPKKVEGARAIDRMHMEQFGYLLERMQSVQESDGTSLLHNSVVMLGAGLTNGPSHKVRSGKVDYNAHGQFNTPLLLAGHAGGQLRSGEHVNFDHGTPLANLLVSVMQAMGSQREAFADSTGPLGLV</sequence>
<proteinExistence type="predicted"/>
<reference evidence="2 3" key="1">
    <citation type="submission" date="2019-02" db="EMBL/GenBank/DDBJ databases">
        <title>Deep-cultivation of Planctomycetes and their phenomic and genomic characterization uncovers novel biology.</title>
        <authorList>
            <person name="Wiegand S."/>
            <person name="Jogler M."/>
            <person name="Boedeker C."/>
            <person name="Pinto D."/>
            <person name="Vollmers J."/>
            <person name="Rivas-Marin E."/>
            <person name="Kohn T."/>
            <person name="Peeters S.H."/>
            <person name="Heuer A."/>
            <person name="Rast P."/>
            <person name="Oberbeckmann S."/>
            <person name="Bunk B."/>
            <person name="Jeske O."/>
            <person name="Meyerdierks A."/>
            <person name="Storesund J.E."/>
            <person name="Kallscheuer N."/>
            <person name="Luecker S."/>
            <person name="Lage O.M."/>
            <person name="Pohl T."/>
            <person name="Merkel B.J."/>
            <person name="Hornburger P."/>
            <person name="Mueller R.-W."/>
            <person name="Bruemmer F."/>
            <person name="Labrenz M."/>
            <person name="Spormann A.M."/>
            <person name="Op den Camp H."/>
            <person name="Overmann J."/>
            <person name="Amann R."/>
            <person name="Jetten M.S.M."/>
            <person name="Mascher T."/>
            <person name="Medema M.H."/>
            <person name="Devos D.P."/>
            <person name="Kaster A.-K."/>
            <person name="Ovreas L."/>
            <person name="Rohde M."/>
            <person name="Galperin M.Y."/>
            <person name="Jogler C."/>
        </authorList>
    </citation>
    <scope>NUCLEOTIDE SEQUENCE [LARGE SCALE GENOMIC DNA]</scope>
    <source>
        <strain evidence="2 3">Pla85_3_4</strain>
    </source>
</reference>
<feature type="chain" id="PRO_5021916203" description="DUF1552 domain-containing protein" evidence="1">
    <location>
        <begin position="34"/>
        <end position="489"/>
    </location>
</feature>
<dbReference type="PROSITE" id="PS51318">
    <property type="entry name" value="TAT"/>
    <property type="match status" value="1"/>
</dbReference>
<dbReference type="InterPro" id="IPR006311">
    <property type="entry name" value="TAT_signal"/>
</dbReference>
<dbReference type="AlphaFoldDB" id="A0A518DYB9"/>
<dbReference type="OrthoDB" id="240927at2"/>
<evidence type="ECO:0008006" key="4">
    <source>
        <dbReference type="Google" id="ProtNLM"/>
    </source>
</evidence>
<dbReference type="EMBL" id="CP036433">
    <property type="protein sequence ID" value="QDU96824.1"/>
    <property type="molecule type" value="Genomic_DNA"/>
</dbReference>
<protein>
    <recommendedName>
        <fullName evidence="4">DUF1552 domain-containing protein</fullName>
    </recommendedName>
</protein>